<proteinExistence type="predicted"/>
<organism evidence="1 2">
    <name type="scientific">[Eubacterium] siraeum DSM 15702</name>
    <dbReference type="NCBI Taxonomy" id="428128"/>
    <lineage>
        <taxon>Bacteria</taxon>
        <taxon>Bacillati</taxon>
        <taxon>Bacillota</taxon>
        <taxon>Clostridia</taxon>
        <taxon>Eubacteriales</taxon>
        <taxon>Oscillospiraceae</taxon>
        <taxon>Oscillospiraceae incertae sedis</taxon>
    </lineage>
</organism>
<reference evidence="1" key="2">
    <citation type="submission" date="2014-06" db="EMBL/GenBank/DDBJ databases">
        <title>Draft genome sequence of Eubacterium siraeum (DSM 15702).</title>
        <authorList>
            <person name="Sudarsanam P."/>
            <person name="Ley R."/>
            <person name="Guruge J."/>
            <person name="Turnbaugh P.J."/>
            <person name="Mahowald M."/>
            <person name="Liep D."/>
            <person name="Gordon J."/>
        </authorList>
    </citation>
    <scope>NUCLEOTIDE SEQUENCE</scope>
    <source>
        <strain evidence="1">DSM 15702</strain>
    </source>
</reference>
<accession>B0MQT1</accession>
<dbReference type="Proteomes" id="UP000005326">
    <property type="component" value="Unassembled WGS sequence"/>
</dbReference>
<reference evidence="1" key="1">
    <citation type="submission" date="2007-10" db="EMBL/GenBank/DDBJ databases">
        <authorList>
            <person name="Fulton L."/>
            <person name="Clifton S."/>
            <person name="Fulton B."/>
            <person name="Xu J."/>
            <person name="Minx P."/>
            <person name="Pepin K.H."/>
            <person name="Johnson M."/>
            <person name="Thiruvilangam P."/>
            <person name="Bhonagiri V."/>
            <person name="Nash W.E."/>
            <person name="Mardis E.R."/>
            <person name="Wilson R.K."/>
        </authorList>
    </citation>
    <scope>NUCLEOTIDE SEQUENCE [LARGE SCALE GENOMIC DNA]</scope>
    <source>
        <strain evidence="1">DSM 15702</strain>
    </source>
</reference>
<protein>
    <submittedName>
        <fullName evidence="1">Uncharacterized protein</fullName>
    </submittedName>
</protein>
<comment type="caution">
    <text evidence="1">The sequence shown here is derived from an EMBL/GenBank/DDBJ whole genome shotgun (WGS) entry which is preliminary data.</text>
</comment>
<evidence type="ECO:0000313" key="1">
    <source>
        <dbReference type="EMBL" id="EDR99848.1"/>
    </source>
</evidence>
<name>B0MQT1_9FIRM</name>
<keyword evidence="2" id="KW-1185">Reference proteome</keyword>
<dbReference type="EMBL" id="ABCA03000053">
    <property type="protein sequence ID" value="EDR99848.1"/>
    <property type="molecule type" value="Genomic_DNA"/>
</dbReference>
<dbReference type="AlphaFoldDB" id="B0MQT1"/>
<evidence type="ECO:0000313" key="2">
    <source>
        <dbReference type="Proteomes" id="UP000005326"/>
    </source>
</evidence>
<sequence>MHIIPYTFGKNKGFYCLFAFLHKKQCKIIQYDSKNVADNSVICVLR</sequence>
<gene>
    <name evidence="1" type="ORF">EUBSIR_02198</name>
</gene>